<dbReference type="FunFam" id="1.20.5.110:FF:000004">
    <property type="entry name" value="Vesicle-associated membrane protein 7"/>
    <property type="match status" value="1"/>
</dbReference>
<dbReference type="GO" id="GO:0016192">
    <property type="term" value="P:vesicle-mediated transport"/>
    <property type="evidence" value="ECO:0007669"/>
    <property type="project" value="InterPro"/>
</dbReference>
<evidence type="ECO:0000256" key="7">
    <source>
        <dbReference type="ARBA" id="ARBA00046280"/>
    </source>
</evidence>
<comment type="similarity">
    <text evidence="1">Belongs to the synaptobrevin family.</text>
</comment>
<evidence type="ECO:0000313" key="11">
    <source>
        <dbReference type="EMBL" id="RUS87814.1"/>
    </source>
</evidence>
<dbReference type="Gene3D" id="1.20.5.110">
    <property type="match status" value="1"/>
</dbReference>
<dbReference type="InterPro" id="IPR016444">
    <property type="entry name" value="Synaptobrevin/VAMP"/>
</dbReference>
<dbReference type="SUPFAM" id="SSF58038">
    <property type="entry name" value="SNARE fusion complex"/>
    <property type="match status" value="1"/>
</dbReference>
<reference evidence="11 12" key="1">
    <citation type="submission" date="2019-01" db="EMBL/GenBank/DDBJ databases">
        <title>A draft genome assembly of the solar-powered sea slug Elysia chlorotica.</title>
        <authorList>
            <person name="Cai H."/>
            <person name="Li Q."/>
            <person name="Fang X."/>
            <person name="Li J."/>
            <person name="Curtis N.E."/>
            <person name="Altenburger A."/>
            <person name="Shibata T."/>
            <person name="Feng M."/>
            <person name="Maeda T."/>
            <person name="Schwartz J.A."/>
            <person name="Shigenobu S."/>
            <person name="Lundholm N."/>
            <person name="Nishiyama T."/>
            <person name="Yang H."/>
            <person name="Hasebe M."/>
            <person name="Li S."/>
            <person name="Pierce S.K."/>
            <person name="Wang J."/>
        </authorList>
    </citation>
    <scope>NUCLEOTIDE SEQUENCE [LARGE SCALE GENOMIC DNA]</scope>
    <source>
        <strain evidence="11">EC2010</strain>
        <tissue evidence="11">Whole organism of an adult</tissue>
    </source>
</reference>
<dbReference type="STRING" id="188477.A0A3S1BNH7"/>
<evidence type="ECO:0000256" key="6">
    <source>
        <dbReference type="ARBA" id="ARBA00023136"/>
    </source>
</evidence>
<dbReference type="GO" id="GO:0012505">
    <property type="term" value="C:endomembrane system"/>
    <property type="evidence" value="ECO:0007669"/>
    <property type="project" value="UniProtKB-SubCell"/>
</dbReference>
<dbReference type="PANTHER" id="PTHR45701">
    <property type="entry name" value="SYNAPTOBREVIN FAMILY MEMBER"/>
    <property type="match status" value="1"/>
</dbReference>
<dbReference type="PROSITE" id="PS50892">
    <property type="entry name" value="V_SNARE"/>
    <property type="match status" value="1"/>
</dbReference>
<evidence type="ECO:0000256" key="2">
    <source>
        <dbReference type="ARBA" id="ARBA00022448"/>
    </source>
</evidence>
<evidence type="ECO:0000256" key="1">
    <source>
        <dbReference type="ARBA" id="ARBA00008025"/>
    </source>
</evidence>
<evidence type="ECO:0000256" key="4">
    <source>
        <dbReference type="ARBA" id="ARBA00022927"/>
    </source>
</evidence>
<keyword evidence="8" id="KW-0175">Coiled coil</keyword>
<protein>
    <recommendedName>
        <fullName evidence="10">V-SNARE coiled-coil homology domain-containing protein</fullName>
    </recommendedName>
</protein>
<dbReference type="Proteomes" id="UP000271974">
    <property type="component" value="Unassembled WGS sequence"/>
</dbReference>
<dbReference type="PRINTS" id="PR00219">
    <property type="entry name" value="SYNAPTOBREVN"/>
</dbReference>
<keyword evidence="4" id="KW-0653">Protein transport</keyword>
<sequence length="137" mass="15389">MALSSRGRTDNLDHLEGEVSEVTSLLRDNVEKVVGRGERIDALQSRSEDLEHSSSHFRSSAKQLKRKMWWKNCKLMCLIIVIVFVIVAVIVGVILAETKPWETSHGKPPNNTIPLDMLKVFTTNSTPSVPLRLRPSV</sequence>
<evidence type="ECO:0000256" key="3">
    <source>
        <dbReference type="ARBA" id="ARBA00022692"/>
    </source>
</evidence>
<organism evidence="11 12">
    <name type="scientific">Elysia chlorotica</name>
    <name type="common">Eastern emerald elysia</name>
    <name type="synonym">Sea slug</name>
    <dbReference type="NCBI Taxonomy" id="188477"/>
    <lineage>
        <taxon>Eukaryota</taxon>
        <taxon>Metazoa</taxon>
        <taxon>Spiralia</taxon>
        <taxon>Lophotrochozoa</taxon>
        <taxon>Mollusca</taxon>
        <taxon>Gastropoda</taxon>
        <taxon>Heterobranchia</taxon>
        <taxon>Euthyneura</taxon>
        <taxon>Panpulmonata</taxon>
        <taxon>Sacoglossa</taxon>
        <taxon>Placobranchoidea</taxon>
        <taxon>Plakobranchidae</taxon>
        <taxon>Elysia</taxon>
    </lineage>
</organism>
<keyword evidence="6 9" id="KW-0472">Membrane</keyword>
<evidence type="ECO:0000256" key="9">
    <source>
        <dbReference type="SAM" id="Phobius"/>
    </source>
</evidence>
<dbReference type="GO" id="GO:0005737">
    <property type="term" value="C:cytoplasm"/>
    <property type="evidence" value="ECO:0007669"/>
    <property type="project" value="UniProtKB-ARBA"/>
</dbReference>
<name>A0A3S1BNH7_ELYCH</name>
<dbReference type="GO" id="GO:0015031">
    <property type="term" value="P:protein transport"/>
    <property type="evidence" value="ECO:0007669"/>
    <property type="project" value="UniProtKB-KW"/>
</dbReference>
<dbReference type="Pfam" id="PF00957">
    <property type="entry name" value="Synaptobrevin"/>
    <property type="match status" value="1"/>
</dbReference>
<feature type="transmembrane region" description="Helical" evidence="9">
    <location>
        <begin position="75"/>
        <end position="96"/>
    </location>
</feature>
<feature type="domain" description="V-SNARE coiled-coil homology" evidence="10">
    <location>
        <begin position="11"/>
        <end position="71"/>
    </location>
</feature>
<proteinExistence type="inferred from homology"/>
<dbReference type="AlphaFoldDB" id="A0A3S1BNH7"/>
<comment type="subcellular location">
    <subcellularLocation>
        <location evidence="7">Endomembrane system</location>
        <topology evidence="7">Single-pass type IV membrane protein</topology>
    </subcellularLocation>
</comment>
<dbReference type="InterPro" id="IPR001388">
    <property type="entry name" value="Synaptobrevin-like"/>
</dbReference>
<keyword evidence="5 9" id="KW-1133">Transmembrane helix</keyword>
<dbReference type="InterPro" id="IPR042855">
    <property type="entry name" value="V_SNARE_CC"/>
</dbReference>
<evidence type="ECO:0000259" key="10">
    <source>
        <dbReference type="PROSITE" id="PS50892"/>
    </source>
</evidence>
<evidence type="ECO:0000313" key="12">
    <source>
        <dbReference type="Proteomes" id="UP000271974"/>
    </source>
</evidence>
<evidence type="ECO:0000256" key="8">
    <source>
        <dbReference type="PROSITE-ProRule" id="PRU00290"/>
    </source>
</evidence>
<dbReference type="GO" id="GO:0016020">
    <property type="term" value="C:membrane"/>
    <property type="evidence" value="ECO:0007669"/>
    <property type="project" value="InterPro"/>
</dbReference>
<evidence type="ECO:0000256" key="5">
    <source>
        <dbReference type="ARBA" id="ARBA00022989"/>
    </source>
</evidence>
<accession>A0A3S1BNH7</accession>
<keyword evidence="2" id="KW-0813">Transport</keyword>
<dbReference type="EMBL" id="RQTK01000100">
    <property type="protein sequence ID" value="RUS87814.1"/>
    <property type="molecule type" value="Genomic_DNA"/>
</dbReference>
<dbReference type="OrthoDB" id="190375at2759"/>
<comment type="caution">
    <text evidence="11">The sequence shown here is derived from an EMBL/GenBank/DDBJ whole genome shotgun (WGS) entry which is preliminary data.</text>
</comment>
<gene>
    <name evidence="11" type="ORF">EGW08_004413</name>
</gene>
<keyword evidence="3 9" id="KW-0812">Transmembrane</keyword>
<keyword evidence="12" id="KW-1185">Reference proteome</keyword>